<reference evidence="2 3" key="1">
    <citation type="submission" date="2020-09" db="EMBL/GenBank/DDBJ databases">
        <title>Actinomycete isolated from the Camponotus japonicus Mayr.</title>
        <authorList>
            <person name="Gong X."/>
        </authorList>
    </citation>
    <scope>NUCLEOTIDE SEQUENCE [LARGE SCALE GENOMIC DNA]</scope>
    <source>
        <strain evidence="2 3">2C-HV3</strain>
    </source>
</reference>
<dbReference type="EMBL" id="JACXRZ010000046">
    <property type="protein sequence ID" value="MBD3148273.1"/>
    <property type="molecule type" value="Genomic_DNA"/>
</dbReference>
<evidence type="ECO:0000313" key="2">
    <source>
        <dbReference type="EMBL" id="MBD3148273.1"/>
    </source>
</evidence>
<dbReference type="Proteomes" id="UP000653231">
    <property type="component" value="Unassembled WGS sequence"/>
</dbReference>
<evidence type="ECO:0000256" key="1">
    <source>
        <dbReference type="SAM" id="MobiDB-lite"/>
    </source>
</evidence>
<dbReference type="RefSeq" id="WP_191055377.1">
    <property type="nucleotide sequence ID" value="NZ_JACXRZ010000046.1"/>
</dbReference>
<feature type="compositionally biased region" description="Basic and acidic residues" evidence="1">
    <location>
        <begin position="15"/>
        <end position="30"/>
    </location>
</feature>
<protein>
    <submittedName>
        <fullName evidence="2">Uncharacterized protein</fullName>
    </submittedName>
</protein>
<accession>A0ABR8LIG1</accession>
<feature type="region of interest" description="Disordered" evidence="1">
    <location>
        <begin position="1"/>
        <end position="46"/>
    </location>
</feature>
<comment type="caution">
    <text evidence="2">The sequence shown here is derived from an EMBL/GenBank/DDBJ whole genome shotgun (WGS) entry which is preliminary data.</text>
</comment>
<name>A0ABR8LIG1_9ACTN</name>
<sequence>MGRFVEGDLLPILEHQNEHDRVEPTRRSEARTPQPGDSAWSGFGSV</sequence>
<gene>
    <name evidence="2" type="ORF">IEQ31_34595</name>
</gene>
<organism evidence="2 3">
    <name type="scientific">Microbispora bryophytorum subsp. camponoti</name>
    <dbReference type="NCBI Taxonomy" id="1677852"/>
    <lineage>
        <taxon>Bacteria</taxon>
        <taxon>Bacillati</taxon>
        <taxon>Actinomycetota</taxon>
        <taxon>Actinomycetes</taxon>
        <taxon>Streptosporangiales</taxon>
        <taxon>Streptosporangiaceae</taxon>
        <taxon>Microbispora</taxon>
    </lineage>
</organism>
<evidence type="ECO:0000313" key="3">
    <source>
        <dbReference type="Proteomes" id="UP000653231"/>
    </source>
</evidence>
<proteinExistence type="predicted"/>
<keyword evidence="3" id="KW-1185">Reference proteome</keyword>